<organism evidence="2 3">
    <name type="scientific">Candidatus Kaiserbacteria bacterium RIFCSPHIGHO2_02_FULL_49_11</name>
    <dbReference type="NCBI Taxonomy" id="1798489"/>
    <lineage>
        <taxon>Bacteria</taxon>
        <taxon>Candidatus Kaiseribacteriota</taxon>
    </lineage>
</organism>
<keyword evidence="1" id="KW-1133">Transmembrane helix</keyword>
<gene>
    <name evidence="2" type="ORF">A3D62_02080</name>
</gene>
<dbReference type="Proteomes" id="UP000177659">
    <property type="component" value="Unassembled WGS sequence"/>
</dbReference>
<feature type="transmembrane region" description="Helical" evidence="1">
    <location>
        <begin position="237"/>
        <end position="253"/>
    </location>
</feature>
<dbReference type="AlphaFoldDB" id="A0A1F6D1X2"/>
<keyword evidence="1" id="KW-0472">Membrane</keyword>
<proteinExistence type="predicted"/>
<evidence type="ECO:0000313" key="3">
    <source>
        <dbReference type="Proteomes" id="UP000177659"/>
    </source>
</evidence>
<name>A0A1F6D1X2_9BACT</name>
<keyword evidence="1" id="KW-0812">Transmembrane</keyword>
<feature type="transmembrane region" description="Helical" evidence="1">
    <location>
        <begin position="265"/>
        <end position="291"/>
    </location>
</feature>
<dbReference type="EMBL" id="MFLC01000024">
    <property type="protein sequence ID" value="OGG55042.1"/>
    <property type="molecule type" value="Genomic_DNA"/>
</dbReference>
<accession>A0A1F6D1X2</accession>
<comment type="caution">
    <text evidence="2">The sequence shown here is derived from an EMBL/GenBank/DDBJ whole genome shotgun (WGS) entry which is preliminary data.</text>
</comment>
<protein>
    <submittedName>
        <fullName evidence="2">Uncharacterized protein</fullName>
    </submittedName>
</protein>
<evidence type="ECO:0000256" key="1">
    <source>
        <dbReference type="SAM" id="Phobius"/>
    </source>
</evidence>
<reference evidence="2 3" key="1">
    <citation type="journal article" date="2016" name="Nat. Commun.">
        <title>Thousands of microbial genomes shed light on interconnected biogeochemical processes in an aquifer system.</title>
        <authorList>
            <person name="Anantharaman K."/>
            <person name="Brown C.T."/>
            <person name="Hug L.A."/>
            <person name="Sharon I."/>
            <person name="Castelle C.J."/>
            <person name="Probst A.J."/>
            <person name="Thomas B.C."/>
            <person name="Singh A."/>
            <person name="Wilkins M.J."/>
            <person name="Karaoz U."/>
            <person name="Brodie E.L."/>
            <person name="Williams K.H."/>
            <person name="Hubbard S.S."/>
            <person name="Banfield J.F."/>
        </authorList>
    </citation>
    <scope>NUCLEOTIDE SEQUENCE [LARGE SCALE GENOMIC DNA]</scope>
</reference>
<evidence type="ECO:0000313" key="2">
    <source>
        <dbReference type="EMBL" id="OGG55042.1"/>
    </source>
</evidence>
<sequence>MALHDLYKKQKDDEIIVWTSNDPEHEGFSVLRDYPPGCGFLPVKKPDGKNDTKVLIKTGFARSAVKDNKVVLFVDAAKFELYLSGRFRYNFEDTSSPTKEAVDKSNQSPQPVPLQDHDRYIYDIKTQTIYDTQNKKEVSTNELVDTIYKLHFQTIRGRKGVILKGKITAQQWVCGKAVPKMEFGLKWFNQKCFGKDIVKNKDDWGEGLFRPIPHARLITLYPHTVPFFESTTQISKMAVFWISLTILVGYYLLPERWALDSVSSIAAVILLVFIFDVWLPRAVLVLINILIRFRMWFGTKKFHFR</sequence>